<dbReference type="Gene3D" id="3.30.420.270">
    <property type="match status" value="1"/>
</dbReference>
<evidence type="ECO:0000256" key="5">
    <source>
        <dbReference type="ARBA" id="ARBA00022989"/>
    </source>
</evidence>
<evidence type="ECO:0000256" key="7">
    <source>
        <dbReference type="RuleBase" id="RU003879"/>
    </source>
</evidence>
<evidence type="ECO:0000256" key="8">
    <source>
        <dbReference type="SAM" id="Phobius"/>
    </source>
</evidence>
<keyword evidence="5 8" id="KW-1133">Transmembrane helix</keyword>
<dbReference type="InterPro" id="IPR003400">
    <property type="entry name" value="ExbD"/>
</dbReference>
<protein>
    <submittedName>
        <fullName evidence="9">Biopolymer transporter ExbD</fullName>
    </submittedName>
</protein>
<evidence type="ECO:0000256" key="2">
    <source>
        <dbReference type="ARBA" id="ARBA00005811"/>
    </source>
</evidence>
<comment type="similarity">
    <text evidence="2 7">Belongs to the ExbD/TolR family.</text>
</comment>
<comment type="subcellular location">
    <subcellularLocation>
        <location evidence="1">Cell membrane</location>
        <topology evidence="1">Single-pass membrane protein</topology>
    </subcellularLocation>
    <subcellularLocation>
        <location evidence="7">Cell membrane</location>
        <topology evidence="7">Single-pass type II membrane protein</topology>
    </subcellularLocation>
</comment>
<gene>
    <name evidence="9" type="ORF">K1X11_017375</name>
</gene>
<reference evidence="9 10" key="2">
    <citation type="submission" date="2023-12" db="EMBL/GenBank/DDBJ databases">
        <title>Description of an unclassified Opitutus bacterium of Verrucomicrobiota.</title>
        <authorList>
            <person name="Zhang D.-F."/>
        </authorList>
    </citation>
    <scope>NUCLEOTIDE SEQUENCE [LARGE SCALE GENOMIC DNA]</scope>
    <source>
        <strain evidence="9 10">WL0086</strain>
    </source>
</reference>
<keyword evidence="3" id="KW-1003">Cell membrane</keyword>
<dbReference type="EMBL" id="CP139781">
    <property type="protein sequence ID" value="WRQ90126.1"/>
    <property type="molecule type" value="Genomic_DNA"/>
</dbReference>
<dbReference type="RefSeq" id="WP_225919721.1">
    <property type="nucleotide sequence ID" value="NZ_CP139781.1"/>
</dbReference>
<dbReference type="PANTHER" id="PTHR30558">
    <property type="entry name" value="EXBD MEMBRANE COMPONENT OF PMF-DRIVEN MACROMOLECULE IMPORT SYSTEM"/>
    <property type="match status" value="1"/>
</dbReference>
<organism evidence="9 10">
    <name type="scientific">Actomonas aquatica</name>
    <dbReference type="NCBI Taxonomy" id="2866162"/>
    <lineage>
        <taxon>Bacteria</taxon>
        <taxon>Pseudomonadati</taxon>
        <taxon>Verrucomicrobiota</taxon>
        <taxon>Opitutia</taxon>
        <taxon>Opitutales</taxon>
        <taxon>Opitutaceae</taxon>
        <taxon>Actomonas</taxon>
    </lineage>
</organism>
<proteinExistence type="inferred from homology"/>
<dbReference type="Pfam" id="PF02472">
    <property type="entry name" value="ExbD"/>
    <property type="match status" value="1"/>
</dbReference>
<evidence type="ECO:0000256" key="4">
    <source>
        <dbReference type="ARBA" id="ARBA00022692"/>
    </source>
</evidence>
<name>A0ABZ1CEQ1_9BACT</name>
<accession>A0ABZ1CEQ1</accession>
<keyword evidence="4 7" id="KW-0812">Transmembrane</keyword>
<reference evidence="9 10" key="1">
    <citation type="submission" date="2021-08" db="EMBL/GenBank/DDBJ databases">
        <authorList>
            <person name="Zhang D."/>
            <person name="Zhang A."/>
            <person name="Wang L."/>
        </authorList>
    </citation>
    <scope>NUCLEOTIDE SEQUENCE [LARGE SCALE GENOMIC DNA]</scope>
    <source>
        <strain evidence="9 10">WL0086</strain>
    </source>
</reference>
<keyword evidence="10" id="KW-1185">Reference proteome</keyword>
<keyword evidence="7" id="KW-0653">Protein transport</keyword>
<keyword evidence="6 8" id="KW-0472">Membrane</keyword>
<evidence type="ECO:0000313" key="10">
    <source>
        <dbReference type="Proteomes" id="UP000738431"/>
    </source>
</evidence>
<sequence length="136" mass="14889">MGMQGADDARFDMTPMMDIVFQLIAFFMIVATYVTREKVEVELPLAVNAAIAENQQGRMMISITVDGQVWAGSRAVSLDELASDVRSWLTDDADAKIVIRAERSNSYGLVKQVMKVCRDAGISDIIFSSFQSEGGG</sequence>
<evidence type="ECO:0000313" key="9">
    <source>
        <dbReference type="EMBL" id="WRQ90126.1"/>
    </source>
</evidence>
<evidence type="ECO:0000256" key="3">
    <source>
        <dbReference type="ARBA" id="ARBA00022475"/>
    </source>
</evidence>
<evidence type="ECO:0000256" key="6">
    <source>
        <dbReference type="ARBA" id="ARBA00023136"/>
    </source>
</evidence>
<feature type="transmembrane region" description="Helical" evidence="8">
    <location>
        <begin position="19"/>
        <end position="35"/>
    </location>
</feature>
<keyword evidence="7" id="KW-0813">Transport</keyword>
<evidence type="ECO:0000256" key="1">
    <source>
        <dbReference type="ARBA" id="ARBA00004162"/>
    </source>
</evidence>
<dbReference type="Proteomes" id="UP000738431">
    <property type="component" value="Chromosome"/>
</dbReference>